<dbReference type="PANTHER" id="PTHR35894:SF1">
    <property type="entry name" value="PHOSPHORIBULOKINASE _ URIDINE KINASE FAMILY"/>
    <property type="match status" value="1"/>
</dbReference>
<evidence type="ECO:0000256" key="1">
    <source>
        <dbReference type="SAM" id="MobiDB-lite"/>
    </source>
</evidence>
<dbReference type="InterPro" id="IPR003593">
    <property type="entry name" value="AAA+_ATPase"/>
</dbReference>
<proteinExistence type="predicted"/>
<dbReference type="CDD" id="cd00009">
    <property type="entry name" value="AAA"/>
    <property type="match status" value="1"/>
</dbReference>
<dbReference type="InterPro" id="IPR052026">
    <property type="entry name" value="ExeA_AAA_ATPase_DNA-bind"/>
</dbReference>
<name>A0A1E5QAI6_9PROT</name>
<dbReference type="GO" id="GO:0016887">
    <property type="term" value="F:ATP hydrolysis activity"/>
    <property type="evidence" value="ECO:0007669"/>
    <property type="project" value="InterPro"/>
</dbReference>
<keyword evidence="4" id="KW-1185">Reference proteome</keyword>
<dbReference type="EMBL" id="MCGG01000009">
    <property type="protein sequence ID" value="OEJ68997.1"/>
    <property type="molecule type" value="Genomic_DNA"/>
</dbReference>
<comment type="caution">
    <text evidence="3">The sequence shown here is derived from an EMBL/GenBank/DDBJ whole genome shotgun (WGS) entry which is preliminary data.</text>
</comment>
<evidence type="ECO:0000313" key="3">
    <source>
        <dbReference type="EMBL" id="OEJ68997.1"/>
    </source>
</evidence>
<dbReference type="InterPro" id="IPR002477">
    <property type="entry name" value="Peptidoglycan-bd-like"/>
</dbReference>
<dbReference type="Gene3D" id="1.10.101.10">
    <property type="entry name" value="PGBD-like superfamily/PGBD"/>
    <property type="match status" value="1"/>
</dbReference>
<evidence type="ECO:0000313" key="4">
    <source>
        <dbReference type="Proteomes" id="UP000095347"/>
    </source>
</evidence>
<dbReference type="Pfam" id="PF13401">
    <property type="entry name" value="AAA_22"/>
    <property type="match status" value="1"/>
</dbReference>
<dbReference type="SUPFAM" id="SSF47090">
    <property type="entry name" value="PGBD-like"/>
    <property type="match status" value="1"/>
</dbReference>
<dbReference type="SUPFAM" id="SSF52540">
    <property type="entry name" value="P-loop containing nucleoside triphosphate hydrolases"/>
    <property type="match status" value="1"/>
</dbReference>
<organism evidence="3 4">
    <name type="scientific">Magnetovibrio blakemorei</name>
    <dbReference type="NCBI Taxonomy" id="28181"/>
    <lineage>
        <taxon>Bacteria</taxon>
        <taxon>Pseudomonadati</taxon>
        <taxon>Pseudomonadota</taxon>
        <taxon>Alphaproteobacteria</taxon>
        <taxon>Rhodospirillales</taxon>
        <taxon>Magnetovibrionaceae</taxon>
        <taxon>Magnetovibrio</taxon>
    </lineage>
</organism>
<dbReference type="AlphaFoldDB" id="A0A1E5QAI6"/>
<dbReference type="SMART" id="SM00382">
    <property type="entry name" value="AAA"/>
    <property type="match status" value="1"/>
</dbReference>
<dbReference type="InterPro" id="IPR049945">
    <property type="entry name" value="AAA_22"/>
</dbReference>
<dbReference type="STRING" id="28181.BEN30_04565"/>
<dbReference type="InterPro" id="IPR036365">
    <property type="entry name" value="PGBD-like_sf"/>
</dbReference>
<evidence type="ECO:0000259" key="2">
    <source>
        <dbReference type="SMART" id="SM00382"/>
    </source>
</evidence>
<feature type="domain" description="AAA+ ATPase" evidence="2">
    <location>
        <begin position="42"/>
        <end position="185"/>
    </location>
</feature>
<dbReference type="InterPro" id="IPR027417">
    <property type="entry name" value="P-loop_NTPase"/>
</dbReference>
<dbReference type="InterPro" id="IPR036366">
    <property type="entry name" value="PGBDSf"/>
</dbReference>
<dbReference type="Gene3D" id="3.90.70.10">
    <property type="entry name" value="Cysteine proteinases"/>
    <property type="match status" value="1"/>
</dbReference>
<dbReference type="Gene3D" id="3.40.50.300">
    <property type="entry name" value="P-loop containing nucleotide triphosphate hydrolases"/>
    <property type="match status" value="1"/>
</dbReference>
<accession>A0A1E5QAI6</accession>
<dbReference type="PANTHER" id="PTHR35894">
    <property type="entry name" value="GENERAL SECRETION PATHWAY PROTEIN A-RELATED"/>
    <property type="match status" value="1"/>
</dbReference>
<gene>
    <name evidence="3" type="ORF">BEN30_04565</name>
</gene>
<protein>
    <recommendedName>
        <fullName evidence="2">AAA+ ATPase domain-containing protein</fullName>
    </recommendedName>
</protein>
<dbReference type="Proteomes" id="UP000095347">
    <property type="component" value="Unassembled WGS sequence"/>
</dbReference>
<sequence>MYQDYFGISENPFSIIPDPHYLFMSQRHQEALAHLLYGVSDSGGFVLLTGEVGTGKTTLCRALLEQLPENTDVALILNPKLTEAELLATICDEMRIPYPLGTKSLKDYFDFMNHHLLRAHAMGRNPVLMIDEAQCLSPEVLELVRLLTNLETSEKKLLQIILVGQPELSHTLALAKMRQTSQRITARYHLSPLTLSESRAYIEHRLKVAGLDTRVFTRGGVAAVHKASHGVPRLINSICDRALLAAYVEGKREIDSKLAKRASGEVLGTYGQVSGKSAWTSLALALTLTGVLFLGVFDPYHWSLHEKLGRTLALVLPSPVTDVIESDEPQNVPEMAPEAAPEVVSPSPSQPLSEPGQISDAILPDALPPQPSTIEAEPELNSPTAESDTPEIVDISKAESTLIGDLGKVGSLDSALVTLFKQWGQDYLALDGLTPCQKARSAGLMCEQGQTNITGIKAMNRPQVVSFTMPDGELLYGVVSTIEKDLVGESITIDFGDRAIAMQTLAFGLRWPGDYLILWKANDIIQRPLAFGDQGQDVVELRRLLAKAGYPDNAADASGQGSVFFGPSLRDKIRLFQLDHNLDSDGVVTPQTLLHITGVAGETFGKTIILGDM</sequence>
<reference evidence="4" key="1">
    <citation type="submission" date="2016-07" db="EMBL/GenBank/DDBJ databases">
        <authorList>
            <person name="Florea S."/>
            <person name="Webb J.S."/>
            <person name="Jaromczyk J."/>
            <person name="Schardl C.L."/>
        </authorList>
    </citation>
    <scope>NUCLEOTIDE SEQUENCE [LARGE SCALE GENOMIC DNA]</scope>
    <source>
        <strain evidence="4">MV-1</strain>
    </source>
</reference>
<dbReference type="Pfam" id="PF01471">
    <property type="entry name" value="PG_binding_1"/>
    <property type="match status" value="1"/>
</dbReference>
<feature type="region of interest" description="Disordered" evidence="1">
    <location>
        <begin position="325"/>
        <end position="390"/>
    </location>
</feature>